<dbReference type="InterPro" id="IPR022742">
    <property type="entry name" value="Hydrolase_4"/>
</dbReference>
<dbReference type="PANTHER" id="PTHR11614">
    <property type="entry name" value="PHOSPHOLIPASE-RELATED"/>
    <property type="match status" value="1"/>
</dbReference>
<dbReference type="InterPro" id="IPR000073">
    <property type="entry name" value="AB_hydrolase_1"/>
</dbReference>
<reference evidence="2 3" key="1">
    <citation type="submission" date="2024-09" db="EMBL/GenBank/DDBJ databases">
        <title>Chromosome-scale assembly of Riccia sorocarpa.</title>
        <authorList>
            <person name="Paukszto L."/>
        </authorList>
    </citation>
    <scope>NUCLEOTIDE SEQUENCE [LARGE SCALE GENOMIC DNA]</scope>
    <source>
        <strain evidence="2">LP-2024</strain>
        <tissue evidence="2">Aerial parts of the thallus</tissue>
    </source>
</reference>
<keyword evidence="3" id="KW-1185">Reference proteome</keyword>
<dbReference type="FunFam" id="3.40.50.1820:FF:000036">
    <property type="entry name" value="Alpha/beta-Hydrolases superfamily protein"/>
    <property type="match status" value="1"/>
</dbReference>
<sequence>MVPISESVVYGEEYILNSRQMKLFTCHWLPLEKEIKALIFLCHGYGMECSVYTRETGMRLARAGYAVYGIDYEGHGKSEGRRCYIPKFAQLVADCEDYFRSILEREEYVNKPRFLFGESMGGAVAILVTQRDPSIWNGLVLVAPMCKISEKVKPPALVTAILKKMARLVPTWKIVPSKDIIKNAFKDPIKRVEIRSNPMAYQDQPRLLTALEVLRASEKVERNLNKIFLPFLCLHGGADKVTDPEVSKALYKEALSFDKTLNLYPGMWHGLITGEPDENVQLVFRDITDWLDTRSQDKESITSPVLHSSSLAHFEPKLSAQHITSENRSHHNSEFHRQLVCWK</sequence>
<dbReference type="Gene3D" id="3.40.50.1820">
    <property type="entry name" value="alpha/beta hydrolase"/>
    <property type="match status" value="1"/>
</dbReference>
<dbReference type="InterPro" id="IPR051044">
    <property type="entry name" value="MAG_DAG_Lipase"/>
</dbReference>
<protein>
    <recommendedName>
        <fullName evidence="1">Serine aminopeptidase S33 domain-containing protein</fullName>
    </recommendedName>
</protein>
<comment type="caution">
    <text evidence="2">The sequence shown here is derived from an EMBL/GenBank/DDBJ whole genome shotgun (WGS) entry which is preliminary data.</text>
</comment>
<organism evidence="2 3">
    <name type="scientific">Riccia sorocarpa</name>
    <dbReference type="NCBI Taxonomy" id="122646"/>
    <lineage>
        <taxon>Eukaryota</taxon>
        <taxon>Viridiplantae</taxon>
        <taxon>Streptophyta</taxon>
        <taxon>Embryophyta</taxon>
        <taxon>Marchantiophyta</taxon>
        <taxon>Marchantiopsida</taxon>
        <taxon>Marchantiidae</taxon>
        <taxon>Marchantiales</taxon>
        <taxon>Ricciaceae</taxon>
        <taxon>Riccia</taxon>
    </lineage>
</organism>
<dbReference type="SUPFAM" id="SSF53474">
    <property type="entry name" value="alpha/beta-Hydrolases"/>
    <property type="match status" value="1"/>
</dbReference>
<proteinExistence type="predicted"/>
<dbReference type="PRINTS" id="PR00111">
    <property type="entry name" value="ABHYDROLASE"/>
</dbReference>
<gene>
    <name evidence="2" type="ORF">R1sor_023794</name>
</gene>
<feature type="domain" description="Serine aminopeptidase S33" evidence="1">
    <location>
        <begin position="34"/>
        <end position="276"/>
    </location>
</feature>
<dbReference type="Pfam" id="PF12146">
    <property type="entry name" value="Hydrolase_4"/>
    <property type="match status" value="1"/>
</dbReference>
<dbReference type="Proteomes" id="UP001633002">
    <property type="component" value="Unassembled WGS sequence"/>
</dbReference>
<accession>A0ABD3GNN9</accession>
<evidence type="ECO:0000313" key="2">
    <source>
        <dbReference type="EMBL" id="KAL3680838.1"/>
    </source>
</evidence>
<dbReference type="EMBL" id="JBJQOH010000007">
    <property type="protein sequence ID" value="KAL3680838.1"/>
    <property type="molecule type" value="Genomic_DNA"/>
</dbReference>
<evidence type="ECO:0000259" key="1">
    <source>
        <dbReference type="Pfam" id="PF12146"/>
    </source>
</evidence>
<name>A0ABD3GNN9_9MARC</name>
<evidence type="ECO:0000313" key="3">
    <source>
        <dbReference type="Proteomes" id="UP001633002"/>
    </source>
</evidence>
<dbReference type="InterPro" id="IPR029058">
    <property type="entry name" value="AB_hydrolase_fold"/>
</dbReference>
<dbReference type="AlphaFoldDB" id="A0ABD3GNN9"/>